<sequence length="174" mass="20443">MITYNPAFDLYHSIFRMAHIVNSLQEGECLEIDKIRIWDFYLLYPSKTYDIDIRPRKEKDIYAARKQWIDRERNPYEYKGDNRKLFEWIKPVQVSALSCLVSCGILKKEEYLNNKVCVSDRQALDDFVSHAGPLTAGERNTLAFMSYFSRMMPLSGFNGLKARTQLLESMYDAE</sequence>
<gene>
    <name evidence="1" type="ORF">SAMN04487900_12432</name>
</gene>
<evidence type="ECO:0000313" key="2">
    <source>
        <dbReference type="Proteomes" id="UP000199134"/>
    </source>
</evidence>
<dbReference type="EMBL" id="FNIW01000024">
    <property type="protein sequence ID" value="SDO52851.1"/>
    <property type="molecule type" value="Genomic_DNA"/>
</dbReference>
<name>A0A1H0KAT8_9BACT</name>
<proteinExistence type="predicted"/>
<reference evidence="2" key="1">
    <citation type="submission" date="2016-10" db="EMBL/GenBank/DDBJ databases">
        <authorList>
            <person name="de Groot N.N."/>
        </authorList>
    </citation>
    <scope>NUCLEOTIDE SEQUENCE [LARGE SCALE GENOMIC DNA]</scope>
    <source>
        <strain evidence="2">BP1-145</strain>
    </source>
</reference>
<dbReference type="InterPro" id="IPR046901">
    <property type="entry name" value="ABC-3C_MC5"/>
</dbReference>
<comment type="caution">
    <text evidence="1">The sequence shown here is derived from an EMBL/GenBank/DDBJ whole genome shotgun (WGS) entry which is preliminary data.</text>
</comment>
<dbReference type="Proteomes" id="UP000199134">
    <property type="component" value="Unassembled WGS sequence"/>
</dbReference>
<accession>A0A1H0KAT8</accession>
<dbReference type="OrthoDB" id="9092598at2"/>
<dbReference type="AlphaFoldDB" id="A0A1H0KAT8"/>
<dbReference type="RefSeq" id="WP_091854868.1">
    <property type="nucleotide sequence ID" value="NZ_FNIW01000024.1"/>
</dbReference>
<dbReference type="Pfam" id="PF20291">
    <property type="entry name" value="MC5"/>
    <property type="match status" value="1"/>
</dbReference>
<evidence type="ECO:0000313" key="1">
    <source>
        <dbReference type="EMBL" id="SDO52851.1"/>
    </source>
</evidence>
<organism evidence="1 2">
    <name type="scientific">Prevotella communis</name>
    <dbReference type="NCBI Taxonomy" id="2913614"/>
    <lineage>
        <taxon>Bacteria</taxon>
        <taxon>Pseudomonadati</taxon>
        <taxon>Bacteroidota</taxon>
        <taxon>Bacteroidia</taxon>
        <taxon>Bacteroidales</taxon>
        <taxon>Prevotellaceae</taxon>
        <taxon>Prevotella</taxon>
    </lineage>
</organism>
<protein>
    <submittedName>
        <fullName evidence="1">Uncharacterized protein</fullName>
    </submittedName>
</protein>